<gene>
    <name evidence="1" type="ORF">FWK35_00013372</name>
</gene>
<dbReference type="Proteomes" id="UP000478052">
    <property type="component" value="Unassembled WGS sequence"/>
</dbReference>
<feature type="non-terminal residue" evidence="1">
    <location>
        <position position="68"/>
    </location>
</feature>
<name>A0A6G0ZDY3_APHCR</name>
<protein>
    <submittedName>
        <fullName evidence="1">Neurotrimin-like</fullName>
    </submittedName>
</protein>
<dbReference type="EMBL" id="VUJU01000676">
    <property type="protein sequence ID" value="KAF0768910.1"/>
    <property type="molecule type" value="Genomic_DNA"/>
</dbReference>
<keyword evidence="2" id="KW-1185">Reference proteome</keyword>
<evidence type="ECO:0000313" key="2">
    <source>
        <dbReference type="Proteomes" id="UP000478052"/>
    </source>
</evidence>
<accession>A0A6G0ZDY3</accession>
<proteinExistence type="predicted"/>
<dbReference type="AlphaFoldDB" id="A0A6G0ZDY3"/>
<reference evidence="1 2" key="1">
    <citation type="submission" date="2019-08" db="EMBL/GenBank/DDBJ databases">
        <title>Whole genome of Aphis craccivora.</title>
        <authorList>
            <person name="Voronova N.V."/>
            <person name="Shulinski R.S."/>
            <person name="Bandarenka Y.V."/>
            <person name="Zhorov D.G."/>
            <person name="Warner D."/>
        </authorList>
    </citation>
    <scope>NUCLEOTIDE SEQUENCE [LARGE SCALE GENOMIC DNA]</scope>
    <source>
        <strain evidence="1">180601</strain>
        <tissue evidence="1">Whole Body</tissue>
    </source>
</reference>
<evidence type="ECO:0000313" key="1">
    <source>
        <dbReference type="EMBL" id="KAF0768910.1"/>
    </source>
</evidence>
<sequence>MGYLFDPFTFYHHRKLTSSLAPSAKKEMVCVIKGNDMPKFAEPITNVTVPVGREATIVCIVDDLGSYK</sequence>
<dbReference type="OrthoDB" id="10012075at2759"/>
<organism evidence="1 2">
    <name type="scientific">Aphis craccivora</name>
    <name type="common">Cowpea aphid</name>
    <dbReference type="NCBI Taxonomy" id="307492"/>
    <lineage>
        <taxon>Eukaryota</taxon>
        <taxon>Metazoa</taxon>
        <taxon>Ecdysozoa</taxon>
        <taxon>Arthropoda</taxon>
        <taxon>Hexapoda</taxon>
        <taxon>Insecta</taxon>
        <taxon>Pterygota</taxon>
        <taxon>Neoptera</taxon>
        <taxon>Paraneoptera</taxon>
        <taxon>Hemiptera</taxon>
        <taxon>Sternorrhyncha</taxon>
        <taxon>Aphidomorpha</taxon>
        <taxon>Aphidoidea</taxon>
        <taxon>Aphididae</taxon>
        <taxon>Aphidini</taxon>
        <taxon>Aphis</taxon>
        <taxon>Aphis</taxon>
    </lineage>
</organism>
<comment type="caution">
    <text evidence="1">The sequence shown here is derived from an EMBL/GenBank/DDBJ whole genome shotgun (WGS) entry which is preliminary data.</text>
</comment>